<reference evidence="1 2" key="1">
    <citation type="journal article" date="2015" name="Sci. Rep.">
        <title>Unraveling adaptation of Pontibacter korlensis to radiation and infertility in desert through complete genome and comparative transcriptomic analysis.</title>
        <authorList>
            <person name="Dai J."/>
            <person name="Dai W."/>
            <person name="Qiu C."/>
            <person name="Yang Z."/>
            <person name="Zhang Y."/>
            <person name="Zhou M."/>
            <person name="Zhang L."/>
            <person name="Fang C."/>
            <person name="Gao Q."/>
            <person name="Yang Q."/>
            <person name="Li X."/>
            <person name="Wang Z."/>
            <person name="Wang Z."/>
            <person name="Jia Z."/>
            <person name="Chen X."/>
        </authorList>
    </citation>
    <scope>NUCLEOTIDE SEQUENCE [LARGE SCALE GENOMIC DNA]</scope>
    <source>
        <strain evidence="1 2">X14-1T</strain>
    </source>
</reference>
<sequence length="66" mass="7930">MMRLQAVVRKGHIKEIDERKDLLYWLDRSPRERMEAVTFIISQYLKPGQRMDKTAVTRRKLSPDID</sequence>
<protein>
    <submittedName>
        <fullName evidence="1">Uncharacterized protein</fullName>
    </submittedName>
</protein>
<proteinExistence type="predicted"/>
<gene>
    <name evidence="1" type="ORF">PKOR_21805</name>
</gene>
<dbReference type="Proteomes" id="UP000033109">
    <property type="component" value="Chromosome"/>
</dbReference>
<dbReference type="AlphaFoldDB" id="A0A0E3UYK6"/>
<organism evidence="1 2">
    <name type="scientific">Pontibacter korlensis</name>
    <dbReference type="NCBI Taxonomy" id="400092"/>
    <lineage>
        <taxon>Bacteria</taxon>
        <taxon>Pseudomonadati</taxon>
        <taxon>Bacteroidota</taxon>
        <taxon>Cytophagia</taxon>
        <taxon>Cytophagales</taxon>
        <taxon>Hymenobacteraceae</taxon>
        <taxon>Pontibacter</taxon>
    </lineage>
</organism>
<dbReference type="OrthoDB" id="1364214at2"/>
<dbReference type="EMBL" id="CP009621">
    <property type="protein sequence ID" value="AKD05222.1"/>
    <property type="molecule type" value="Genomic_DNA"/>
</dbReference>
<keyword evidence="2" id="KW-1185">Reference proteome</keyword>
<dbReference type="KEGG" id="pko:PKOR_21805"/>
<evidence type="ECO:0000313" key="1">
    <source>
        <dbReference type="EMBL" id="AKD05222.1"/>
    </source>
</evidence>
<dbReference type="HOGENOM" id="CLU_2809220_0_0_10"/>
<name>A0A0E3UYK6_9BACT</name>
<accession>A0A0E3UYK6</accession>
<dbReference type="STRING" id="400092.PKOR_21805"/>
<dbReference type="PATRIC" id="fig|400092.3.peg.4794"/>
<evidence type="ECO:0000313" key="2">
    <source>
        <dbReference type="Proteomes" id="UP000033109"/>
    </source>
</evidence>